<sequence length="649" mass="70115">MRDYSVPPLVEPLGSGGLADSVYELAAREPGLPQIARRESPDGSSGPWRETTAAAFAAQVLKLAKGLLTQGIGFGDRVAVMTRTRHEWTLFSFALWSLGAHVVPLYPASSTEQLRWVLADSEACAIVVEHEDHAMTVGSVVDGLPQLRHIWQLDAGCVRWLTEEGAAVGDNDVHRHRWAVMPEMTAAVIYTSGTTGRPRGCVITHRNLASECDTILAGWGRLMGEPGEQPSVLAFLPVGHVYGLMVTVMCIRGGYLLGHQPDISARELMPAIRSFRPTCLYAVPYFFEKFYAAARMMAHTAGRGEMFERAMEVSRRYAEAAEAQALGTGPGPSTGLRARHAVYDRLVYRRLRDVLGGRTRNVVSGGSTLSRELGLELAGAGIVVYDCYGLTETTCAVTAQPPGRPRFGTVGRPMPGASVHIARDGEVWVHGPTVFNGYTGRAEHAARGDSPRPDGRRAAPPGQEPPGGPHGGAPGAHAPVQYEETLRDGWLGTGDVGFLDDGYLVITGRKKDVIITSAGRSVSPLMLETRLRAHPLISQALVVGDDRPFVAALVTLDPEVLEQWRKGREQWGPSGPGYGNSPSEELEREVGRAVAAANSAFSRAESIRSFRILPEEFSVADGLVTPSLKLRRAAITRMYAAEIEELYAS</sequence>
<dbReference type="PROSITE" id="PS00455">
    <property type="entry name" value="AMP_BINDING"/>
    <property type="match status" value="1"/>
</dbReference>
<gene>
    <name evidence="5" type="ORF">AN218_01140</name>
</gene>
<dbReference type="EMBL" id="LJGW01000028">
    <property type="protein sequence ID" value="OEV14003.1"/>
    <property type="molecule type" value="Genomic_DNA"/>
</dbReference>
<proteinExistence type="predicted"/>
<keyword evidence="5" id="KW-0436">Ligase</keyword>
<keyword evidence="2" id="KW-0067">ATP-binding</keyword>
<dbReference type="GO" id="GO:0016020">
    <property type="term" value="C:membrane"/>
    <property type="evidence" value="ECO:0007669"/>
    <property type="project" value="TreeGrafter"/>
</dbReference>
<comment type="caution">
    <text evidence="5">The sequence shown here is derived from an EMBL/GenBank/DDBJ whole genome shotgun (WGS) entry which is preliminary data.</text>
</comment>
<dbReference type="InterPro" id="IPR000873">
    <property type="entry name" value="AMP-dep_synth/lig_dom"/>
</dbReference>
<evidence type="ECO:0000313" key="5">
    <source>
        <dbReference type="EMBL" id="OEV14003.1"/>
    </source>
</evidence>
<dbReference type="GO" id="GO:0004467">
    <property type="term" value="F:long-chain fatty acid-CoA ligase activity"/>
    <property type="evidence" value="ECO:0007669"/>
    <property type="project" value="TreeGrafter"/>
</dbReference>
<dbReference type="InterPro" id="IPR042099">
    <property type="entry name" value="ANL_N_sf"/>
</dbReference>
<dbReference type="Proteomes" id="UP000176005">
    <property type="component" value="Unassembled WGS sequence"/>
</dbReference>
<evidence type="ECO:0000256" key="1">
    <source>
        <dbReference type="ARBA" id="ARBA00022741"/>
    </source>
</evidence>
<evidence type="ECO:0000313" key="6">
    <source>
        <dbReference type="Proteomes" id="UP000176005"/>
    </source>
</evidence>
<dbReference type="PANTHER" id="PTHR43272:SF33">
    <property type="entry name" value="AMP-BINDING DOMAIN-CONTAINING PROTEIN-RELATED"/>
    <property type="match status" value="1"/>
</dbReference>
<feature type="region of interest" description="Disordered" evidence="3">
    <location>
        <begin position="443"/>
        <end position="478"/>
    </location>
</feature>
<name>A0A1E7LDF9_9ACTN</name>
<feature type="domain" description="AMP-dependent synthetase/ligase" evidence="4">
    <location>
        <begin position="46"/>
        <end position="438"/>
    </location>
</feature>
<evidence type="ECO:0000259" key="4">
    <source>
        <dbReference type="Pfam" id="PF00501"/>
    </source>
</evidence>
<dbReference type="RefSeq" id="WP_070014546.1">
    <property type="nucleotide sequence ID" value="NZ_LJGW01000028.1"/>
</dbReference>
<evidence type="ECO:0000256" key="2">
    <source>
        <dbReference type="ARBA" id="ARBA00022840"/>
    </source>
</evidence>
<dbReference type="Gene3D" id="3.40.50.12780">
    <property type="entry name" value="N-terminal domain of ligase-like"/>
    <property type="match status" value="1"/>
</dbReference>
<dbReference type="Pfam" id="PF23562">
    <property type="entry name" value="AMP-binding_C_3"/>
    <property type="match status" value="1"/>
</dbReference>
<reference evidence="5 6" key="1">
    <citation type="journal article" date="2016" name="Front. Microbiol.">
        <title>Comparative Genomics Analysis of Streptomyces Species Reveals Their Adaptation to the Marine Environment and Their Diversity at the Genomic Level.</title>
        <authorList>
            <person name="Tian X."/>
            <person name="Zhang Z."/>
            <person name="Yang T."/>
            <person name="Chen M."/>
            <person name="Li J."/>
            <person name="Chen F."/>
            <person name="Yang J."/>
            <person name="Li W."/>
            <person name="Zhang B."/>
            <person name="Zhang Z."/>
            <person name="Wu J."/>
            <person name="Zhang C."/>
            <person name="Long L."/>
            <person name="Xiao J."/>
        </authorList>
    </citation>
    <scope>NUCLEOTIDE SEQUENCE [LARGE SCALE GENOMIC DNA]</scope>
    <source>
        <strain evidence="5 6">SCSIO 10429</strain>
    </source>
</reference>
<organism evidence="5 6">
    <name type="scientific">Streptomyces nanshensis</name>
    <dbReference type="NCBI Taxonomy" id="518642"/>
    <lineage>
        <taxon>Bacteria</taxon>
        <taxon>Bacillati</taxon>
        <taxon>Actinomycetota</taxon>
        <taxon>Actinomycetes</taxon>
        <taxon>Kitasatosporales</taxon>
        <taxon>Streptomycetaceae</taxon>
        <taxon>Streptomyces</taxon>
    </lineage>
</organism>
<protein>
    <submittedName>
        <fullName evidence="5">Long-chain fatty acid--CoA ligase</fullName>
    </submittedName>
</protein>
<dbReference type="Pfam" id="PF00501">
    <property type="entry name" value="AMP-binding"/>
    <property type="match status" value="1"/>
</dbReference>
<evidence type="ECO:0000256" key="3">
    <source>
        <dbReference type="SAM" id="MobiDB-lite"/>
    </source>
</evidence>
<dbReference type="PANTHER" id="PTHR43272">
    <property type="entry name" value="LONG-CHAIN-FATTY-ACID--COA LIGASE"/>
    <property type="match status" value="1"/>
</dbReference>
<dbReference type="SUPFAM" id="SSF56801">
    <property type="entry name" value="Acetyl-CoA synthetase-like"/>
    <property type="match status" value="1"/>
</dbReference>
<dbReference type="GO" id="GO:0005524">
    <property type="term" value="F:ATP binding"/>
    <property type="evidence" value="ECO:0007669"/>
    <property type="project" value="UniProtKB-KW"/>
</dbReference>
<dbReference type="InterPro" id="IPR020845">
    <property type="entry name" value="AMP-binding_CS"/>
</dbReference>
<dbReference type="AlphaFoldDB" id="A0A1E7LDF9"/>
<dbReference type="CDD" id="cd05907">
    <property type="entry name" value="VL_LC_FACS_like"/>
    <property type="match status" value="1"/>
</dbReference>
<dbReference type="PATRIC" id="fig|518642.10.peg.5584"/>
<accession>A0A1E7LDF9</accession>
<keyword evidence="1" id="KW-0547">Nucleotide-binding</keyword>
<keyword evidence="6" id="KW-1185">Reference proteome</keyword>
<feature type="compositionally biased region" description="Basic and acidic residues" evidence="3">
    <location>
        <begin position="443"/>
        <end position="457"/>
    </location>
</feature>